<feature type="compositionally biased region" description="Polar residues" evidence="4">
    <location>
        <begin position="64"/>
        <end position="80"/>
    </location>
</feature>
<dbReference type="PANTHER" id="PTHR45626:SF51">
    <property type="entry name" value="SNF2-RELATED DOMAIN-CONTAINING PROTEIN"/>
    <property type="match status" value="1"/>
</dbReference>
<keyword evidence="1" id="KW-0547">Nucleotide-binding</keyword>
<sequence length="347" mass="39391">MNIETTPETVLLTKLPVSAETNKQAKSDTKPSDPSLTTPAMLLDEGSLTNLAEQLQELYKNDDNAPSSLNIASNAPTNGETGRKRRRNSPLPDSGSPDTNAESQHDLKSLALRGCNSAKLTYLVNQLRQYAPCEKCVVYVNSSEDMDAVSRFLKLLFGAVTWTQKDWHIPGSGYWGIRLYPYDRKVDYKRVAEFTTNDDCRVLVMPTWMTFSGVDLTVASRVYFFSPVFYRSVETQAIRQVHNMRQTRPVHVETLVLRDTLEDTAFSFRGKQFERKNYTFRTANTEQDAIIVSVGKFLTPTWEDTTAVDDFSEPRGRRSTMAELTVARIHIRLHFELDQSLIEIRGN</sequence>
<dbReference type="GO" id="GO:0008094">
    <property type="term" value="F:ATP-dependent activity, acting on DNA"/>
    <property type="evidence" value="ECO:0007669"/>
    <property type="project" value="TreeGrafter"/>
</dbReference>
<evidence type="ECO:0000313" key="6">
    <source>
        <dbReference type="Proteomes" id="UP001150925"/>
    </source>
</evidence>
<dbReference type="GO" id="GO:0005634">
    <property type="term" value="C:nucleus"/>
    <property type="evidence" value="ECO:0007669"/>
    <property type="project" value="TreeGrafter"/>
</dbReference>
<dbReference type="Gene3D" id="3.40.50.300">
    <property type="entry name" value="P-loop containing nucleotide triphosphate hydrolases"/>
    <property type="match status" value="1"/>
</dbReference>
<evidence type="ECO:0000313" key="5">
    <source>
        <dbReference type="EMBL" id="KAJ1962896.1"/>
    </source>
</evidence>
<evidence type="ECO:0000256" key="1">
    <source>
        <dbReference type="ARBA" id="ARBA00022741"/>
    </source>
</evidence>
<dbReference type="Proteomes" id="UP001150925">
    <property type="component" value="Unassembled WGS sequence"/>
</dbReference>
<dbReference type="InterPro" id="IPR050628">
    <property type="entry name" value="SNF2_RAD54_helicase_TF"/>
</dbReference>
<name>A0A9W8E740_9FUNG</name>
<protein>
    <submittedName>
        <fullName evidence="5">Uncharacterized protein</fullName>
    </submittedName>
</protein>
<evidence type="ECO:0000256" key="3">
    <source>
        <dbReference type="ARBA" id="ARBA00022840"/>
    </source>
</evidence>
<keyword evidence="2" id="KW-0378">Hydrolase</keyword>
<keyword evidence="3" id="KW-0067">ATP-binding</keyword>
<feature type="region of interest" description="Disordered" evidence="4">
    <location>
        <begin position="1"/>
        <end position="40"/>
    </location>
</feature>
<dbReference type="InterPro" id="IPR027417">
    <property type="entry name" value="P-loop_NTPase"/>
</dbReference>
<dbReference type="SUPFAM" id="SSF52540">
    <property type="entry name" value="P-loop containing nucleoside triphosphate hydrolases"/>
    <property type="match status" value="1"/>
</dbReference>
<keyword evidence="6" id="KW-1185">Reference proteome</keyword>
<gene>
    <name evidence="5" type="ORF">IWQ62_003383</name>
</gene>
<reference evidence="5" key="1">
    <citation type="submission" date="2022-07" db="EMBL/GenBank/DDBJ databases">
        <title>Phylogenomic reconstructions and comparative analyses of Kickxellomycotina fungi.</title>
        <authorList>
            <person name="Reynolds N.K."/>
            <person name="Stajich J.E."/>
            <person name="Barry K."/>
            <person name="Grigoriev I.V."/>
            <person name="Crous P."/>
            <person name="Smith M.E."/>
        </authorList>
    </citation>
    <scope>NUCLEOTIDE SEQUENCE</scope>
    <source>
        <strain evidence="5">RSA 1196</strain>
    </source>
</reference>
<comment type="caution">
    <text evidence="5">The sequence shown here is derived from an EMBL/GenBank/DDBJ whole genome shotgun (WGS) entry which is preliminary data.</text>
</comment>
<evidence type="ECO:0000256" key="2">
    <source>
        <dbReference type="ARBA" id="ARBA00022801"/>
    </source>
</evidence>
<dbReference type="EMBL" id="JANBPY010000899">
    <property type="protein sequence ID" value="KAJ1962896.1"/>
    <property type="molecule type" value="Genomic_DNA"/>
</dbReference>
<dbReference type="PANTHER" id="PTHR45626">
    <property type="entry name" value="TRANSCRIPTION TERMINATION FACTOR 2-RELATED"/>
    <property type="match status" value="1"/>
</dbReference>
<proteinExistence type="predicted"/>
<dbReference type="GO" id="GO:0005524">
    <property type="term" value="F:ATP binding"/>
    <property type="evidence" value="ECO:0007669"/>
    <property type="project" value="UniProtKB-KW"/>
</dbReference>
<accession>A0A9W8E740</accession>
<organism evidence="5 6">
    <name type="scientific">Dispira parvispora</name>
    <dbReference type="NCBI Taxonomy" id="1520584"/>
    <lineage>
        <taxon>Eukaryota</taxon>
        <taxon>Fungi</taxon>
        <taxon>Fungi incertae sedis</taxon>
        <taxon>Zoopagomycota</taxon>
        <taxon>Kickxellomycotina</taxon>
        <taxon>Dimargaritomycetes</taxon>
        <taxon>Dimargaritales</taxon>
        <taxon>Dimargaritaceae</taxon>
        <taxon>Dispira</taxon>
    </lineage>
</organism>
<dbReference type="GO" id="GO:0006281">
    <property type="term" value="P:DNA repair"/>
    <property type="evidence" value="ECO:0007669"/>
    <property type="project" value="TreeGrafter"/>
</dbReference>
<dbReference type="AlphaFoldDB" id="A0A9W8E740"/>
<dbReference type="OrthoDB" id="2801544at2759"/>
<feature type="region of interest" description="Disordered" evidence="4">
    <location>
        <begin position="62"/>
        <end position="104"/>
    </location>
</feature>
<evidence type="ECO:0000256" key="4">
    <source>
        <dbReference type="SAM" id="MobiDB-lite"/>
    </source>
</evidence>
<dbReference type="GO" id="GO:0016787">
    <property type="term" value="F:hydrolase activity"/>
    <property type="evidence" value="ECO:0007669"/>
    <property type="project" value="UniProtKB-KW"/>
</dbReference>